<dbReference type="AlphaFoldDB" id="A0A0D2AZ73"/>
<proteinExistence type="predicted"/>
<dbReference type="RefSeq" id="XP_016231986.1">
    <property type="nucleotide sequence ID" value="XM_016383363.1"/>
</dbReference>
<dbReference type="HOGENOM" id="CLU_2158400_0_0_1"/>
<dbReference type="VEuPathDB" id="FungiDB:PV08_09042"/>
<protein>
    <submittedName>
        <fullName evidence="3">Uncharacterized protein</fullName>
    </submittedName>
</protein>
<organism evidence="3 4">
    <name type="scientific">Exophiala spinifera</name>
    <dbReference type="NCBI Taxonomy" id="91928"/>
    <lineage>
        <taxon>Eukaryota</taxon>
        <taxon>Fungi</taxon>
        <taxon>Dikarya</taxon>
        <taxon>Ascomycota</taxon>
        <taxon>Pezizomycotina</taxon>
        <taxon>Eurotiomycetes</taxon>
        <taxon>Chaetothyriomycetidae</taxon>
        <taxon>Chaetothyriales</taxon>
        <taxon>Herpotrichiellaceae</taxon>
        <taxon>Exophiala</taxon>
    </lineage>
</organism>
<name>A0A0D2AZ73_9EURO</name>
<evidence type="ECO:0000313" key="3">
    <source>
        <dbReference type="EMBL" id="KIW11770.1"/>
    </source>
</evidence>
<dbReference type="EMBL" id="KN847498">
    <property type="protein sequence ID" value="KIW11770.1"/>
    <property type="molecule type" value="Genomic_DNA"/>
</dbReference>
<reference evidence="3 4" key="1">
    <citation type="submission" date="2015-01" db="EMBL/GenBank/DDBJ databases">
        <title>The Genome Sequence of Exophiala spinifera CBS89968.</title>
        <authorList>
            <consortium name="The Broad Institute Genomics Platform"/>
            <person name="Cuomo C."/>
            <person name="de Hoog S."/>
            <person name="Gorbushina A."/>
            <person name="Stielow B."/>
            <person name="Teixiera M."/>
            <person name="Abouelleil A."/>
            <person name="Chapman S.B."/>
            <person name="Priest M."/>
            <person name="Young S.K."/>
            <person name="Wortman J."/>
            <person name="Nusbaum C."/>
            <person name="Birren B."/>
        </authorList>
    </citation>
    <scope>NUCLEOTIDE SEQUENCE [LARGE SCALE GENOMIC DNA]</scope>
    <source>
        <strain evidence="3 4">CBS 89968</strain>
    </source>
</reference>
<keyword evidence="4" id="KW-1185">Reference proteome</keyword>
<keyword evidence="1" id="KW-1133">Transmembrane helix</keyword>
<feature type="signal peptide" evidence="2">
    <location>
        <begin position="1"/>
        <end position="19"/>
    </location>
</feature>
<gene>
    <name evidence="3" type="ORF">PV08_09042</name>
</gene>
<feature type="transmembrane region" description="Helical" evidence="1">
    <location>
        <begin position="40"/>
        <end position="59"/>
    </location>
</feature>
<keyword evidence="2" id="KW-0732">Signal</keyword>
<accession>A0A0D2AZ73</accession>
<feature type="chain" id="PRO_5002238665" evidence="2">
    <location>
        <begin position="20"/>
        <end position="111"/>
    </location>
</feature>
<evidence type="ECO:0000256" key="1">
    <source>
        <dbReference type="SAM" id="Phobius"/>
    </source>
</evidence>
<evidence type="ECO:0000313" key="4">
    <source>
        <dbReference type="Proteomes" id="UP000053328"/>
    </source>
</evidence>
<keyword evidence="1" id="KW-0472">Membrane</keyword>
<keyword evidence="1" id="KW-0812">Transmembrane</keyword>
<dbReference type="GeneID" id="27336125"/>
<sequence length="111" mass="12327">MLILLNFIFLLTQCPWILATFTFARTVRASVGLGDNDVRMAVYFCFAAINLAIGSWLTLGGEDEEDEEPDKTTDDDLNGRKQAKVFGTWLEMDGIAKPAASQCFEAVQRDS</sequence>
<dbReference type="Proteomes" id="UP000053328">
    <property type="component" value="Unassembled WGS sequence"/>
</dbReference>
<evidence type="ECO:0000256" key="2">
    <source>
        <dbReference type="SAM" id="SignalP"/>
    </source>
</evidence>